<dbReference type="KEGG" id="dov:DSCO28_29400"/>
<dbReference type="Proteomes" id="UP000425960">
    <property type="component" value="Chromosome"/>
</dbReference>
<organism evidence="1 2">
    <name type="scientific">Desulfosarcina ovata subsp. sediminis</name>
    <dbReference type="NCBI Taxonomy" id="885957"/>
    <lineage>
        <taxon>Bacteria</taxon>
        <taxon>Pseudomonadati</taxon>
        <taxon>Thermodesulfobacteriota</taxon>
        <taxon>Desulfobacteria</taxon>
        <taxon>Desulfobacterales</taxon>
        <taxon>Desulfosarcinaceae</taxon>
        <taxon>Desulfosarcina</taxon>
    </lineage>
</organism>
<protein>
    <submittedName>
        <fullName evidence="1">Uncharacterized protein</fullName>
    </submittedName>
</protein>
<proteinExistence type="predicted"/>
<dbReference type="AlphaFoldDB" id="A0A5K7ZLP5"/>
<dbReference type="EMBL" id="AP021876">
    <property type="protein sequence ID" value="BBO82374.1"/>
    <property type="molecule type" value="Genomic_DNA"/>
</dbReference>
<sequence>MVSYIGNRDIDSDGPGFGVWNPNNQKGGRIGNVRVRHNLFELRGRRQRLSIFQHTLNMKGKRILGHILGFVDIGAGRNAAWKTLEPISLYNYAYNTL</sequence>
<gene>
    <name evidence="1" type="ORF">DSCO28_29400</name>
</gene>
<accession>A0A5K7ZLP5</accession>
<reference evidence="1 2" key="1">
    <citation type="submission" date="2019-11" db="EMBL/GenBank/DDBJ databases">
        <title>Comparative genomics of hydrocarbon-degrading Desulfosarcina strains.</title>
        <authorList>
            <person name="Watanabe M."/>
            <person name="Kojima H."/>
            <person name="Fukui M."/>
        </authorList>
    </citation>
    <scope>NUCLEOTIDE SEQUENCE [LARGE SCALE GENOMIC DNA]</scope>
    <source>
        <strain evidence="1 2">28bB2T</strain>
    </source>
</reference>
<evidence type="ECO:0000313" key="2">
    <source>
        <dbReference type="Proteomes" id="UP000425960"/>
    </source>
</evidence>
<evidence type="ECO:0000313" key="1">
    <source>
        <dbReference type="EMBL" id="BBO82374.1"/>
    </source>
</evidence>
<name>A0A5K7ZLP5_9BACT</name>